<dbReference type="RefSeq" id="WP_091915585.1">
    <property type="nucleotide sequence ID" value="NZ_FOIQ01000003.1"/>
</dbReference>
<proteinExistence type="predicted"/>
<protein>
    <submittedName>
        <fullName evidence="1">Uncharacterized protein</fullName>
    </submittedName>
</protein>
<reference evidence="1 2" key="1">
    <citation type="submission" date="2016-10" db="EMBL/GenBank/DDBJ databases">
        <authorList>
            <person name="de Groot N.N."/>
        </authorList>
    </citation>
    <scope>NUCLEOTIDE SEQUENCE [LARGE SCALE GENOMIC DNA]</scope>
    <source>
        <strain evidence="1 2">TC2-24</strain>
    </source>
</reference>
<dbReference type="EMBL" id="FOIQ01000003">
    <property type="protein sequence ID" value="SEW06267.1"/>
    <property type="molecule type" value="Genomic_DNA"/>
</dbReference>
<sequence length="107" mass="12383">MASLEEELRLDEEENLRELAFIREQLPSELKDRYSDDDILFIMDAVVDYYYTSGILESNDDEVDIDMDVVADVVCKKAKEEGVSSSFDPKEVFFVVQADLDFQEQNL</sequence>
<accession>A0A1I0NWV4</accession>
<organism evidence="1 2">
    <name type="scientific">Prevotella aff. ruminicola Tc2-24</name>
    <dbReference type="NCBI Taxonomy" id="81582"/>
    <lineage>
        <taxon>Bacteria</taxon>
        <taxon>Pseudomonadati</taxon>
        <taxon>Bacteroidota</taxon>
        <taxon>Bacteroidia</taxon>
        <taxon>Bacteroidales</taxon>
        <taxon>Prevotellaceae</taxon>
        <taxon>Prevotella</taxon>
    </lineage>
</organism>
<evidence type="ECO:0000313" key="1">
    <source>
        <dbReference type="EMBL" id="SEW06267.1"/>
    </source>
</evidence>
<dbReference type="Proteomes" id="UP000199373">
    <property type="component" value="Unassembled WGS sequence"/>
</dbReference>
<keyword evidence="2" id="KW-1185">Reference proteome</keyword>
<evidence type="ECO:0000313" key="2">
    <source>
        <dbReference type="Proteomes" id="UP000199373"/>
    </source>
</evidence>
<dbReference type="AlphaFoldDB" id="A0A1I0NWV4"/>
<name>A0A1I0NWV4_9BACT</name>
<gene>
    <name evidence="1" type="ORF">SAMN04487850_1412</name>
</gene>